<evidence type="ECO:0000313" key="2">
    <source>
        <dbReference type="Proteomes" id="UP000002194"/>
    </source>
</evidence>
<dbReference type="PaxDb" id="882-DVU_1616"/>
<gene>
    <name evidence="1" type="ordered locus">DVU_1616</name>
</gene>
<dbReference type="Proteomes" id="UP000002194">
    <property type="component" value="Chromosome"/>
</dbReference>
<accession>Q72BL9</accession>
<organism evidence="1 2">
    <name type="scientific">Nitratidesulfovibrio vulgaris (strain ATCC 29579 / DSM 644 / CCUG 34227 / NCIMB 8303 / VKM B-1760 / Hildenborough)</name>
    <name type="common">Desulfovibrio vulgaris</name>
    <dbReference type="NCBI Taxonomy" id="882"/>
    <lineage>
        <taxon>Bacteria</taxon>
        <taxon>Pseudomonadati</taxon>
        <taxon>Thermodesulfobacteriota</taxon>
        <taxon>Desulfovibrionia</taxon>
        <taxon>Desulfovibrionales</taxon>
        <taxon>Desulfovibrionaceae</taxon>
        <taxon>Nitratidesulfovibrio</taxon>
    </lineage>
</organism>
<name>Q72BL9_NITV2</name>
<sequence>MIGALLAVAAAPSEGLSQAVHQRHSGNQFEESEL</sequence>
<dbReference type="EMBL" id="AE017285">
    <property type="protein sequence ID" value="AAS96094.1"/>
    <property type="molecule type" value="Genomic_DNA"/>
</dbReference>
<reference evidence="1 2" key="1">
    <citation type="journal article" date="2004" name="Nat. Biotechnol.">
        <title>The genome sequence of the anaerobic, sulfate-reducing bacterium Desulfovibrio vulgaris Hildenborough.</title>
        <authorList>
            <person name="Heidelberg J.F."/>
            <person name="Seshadri R."/>
            <person name="Haveman S.A."/>
            <person name="Hemme C.L."/>
            <person name="Paulsen I.T."/>
            <person name="Kolonay J.F."/>
            <person name="Eisen J.A."/>
            <person name="Ward N."/>
            <person name="Methe B."/>
            <person name="Brinkac L.M."/>
            <person name="Daugherty S.C."/>
            <person name="Deboy R.T."/>
            <person name="Dodson R.J."/>
            <person name="Durkin A.S."/>
            <person name="Madupu R."/>
            <person name="Nelson W.C."/>
            <person name="Sullivan S.A."/>
            <person name="Fouts D."/>
            <person name="Haft D.H."/>
            <person name="Selengut J."/>
            <person name="Peterson J.D."/>
            <person name="Davidsen T.M."/>
            <person name="Zafar N."/>
            <person name="Zhou L."/>
            <person name="Radune D."/>
            <person name="Dimitrov G."/>
            <person name="Hance M."/>
            <person name="Tran K."/>
            <person name="Khouri H."/>
            <person name="Gill J."/>
            <person name="Utterback T.R."/>
            <person name="Feldblyum T.V."/>
            <person name="Wall J.D."/>
            <person name="Voordouw G."/>
            <person name="Fraser C.M."/>
        </authorList>
    </citation>
    <scope>NUCLEOTIDE SEQUENCE [LARGE SCALE GENOMIC DNA]</scope>
    <source>
        <strain evidence="2">ATCC 29579 / DSM 644 / NCIMB 8303 / VKM B-1760 / Hildenborough</strain>
    </source>
</reference>
<dbReference type="KEGG" id="dvu:DVU_1616"/>
<dbReference type="HOGENOM" id="CLU_3373434_0_0_7"/>
<proteinExistence type="predicted"/>
<keyword evidence="2" id="KW-1185">Reference proteome</keyword>
<dbReference type="AlphaFoldDB" id="Q72BL9"/>
<dbReference type="STRING" id="882.DVU_1616"/>
<protein>
    <submittedName>
        <fullName evidence="1">Uncharacterized protein</fullName>
    </submittedName>
</protein>
<evidence type="ECO:0000313" key="1">
    <source>
        <dbReference type="EMBL" id="AAS96094.1"/>
    </source>
</evidence>
<dbReference type="EnsemblBacteria" id="AAS96094">
    <property type="protein sequence ID" value="AAS96094"/>
    <property type="gene ID" value="DVU_1616"/>
</dbReference>